<comment type="similarity">
    <text evidence="2 8">Belongs to the nitroreductase family.</text>
</comment>
<evidence type="ECO:0000256" key="3">
    <source>
        <dbReference type="ARBA" id="ARBA00022630"/>
    </source>
</evidence>
<keyword evidence="4 8" id="KW-0288">FMN</keyword>
<evidence type="ECO:0000259" key="9">
    <source>
        <dbReference type="Pfam" id="PF00881"/>
    </source>
</evidence>
<comment type="cofactor">
    <cofactor evidence="1 8">
        <name>FMN</name>
        <dbReference type="ChEBI" id="CHEBI:58210"/>
    </cofactor>
</comment>
<dbReference type="InterPro" id="IPR052530">
    <property type="entry name" value="NAD(P)H_nitroreductase"/>
</dbReference>
<dbReference type="EMBL" id="JAFBCV010000025">
    <property type="protein sequence ID" value="MBM7841231.1"/>
    <property type="molecule type" value="Genomic_DNA"/>
</dbReference>
<dbReference type="PANTHER" id="PTHR43821">
    <property type="entry name" value="NAD(P)H NITROREDUCTASE YDJA-RELATED"/>
    <property type="match status" value="1"/>
</dbReference>
<dbReference type="Pfam" id="PF00881">
    <property type="entry name" value="Nitroreductase"/>
    <property type="match status" value="1"/>
</dbReference>
<evidence type="ECO:0000256" key="5">
    <source>
        <dbReference type="ARBA" id="ARBA00022857"/>
    </source>
</evidence>
<evidence type="ECO:0000256" key="8">
    <source>
        <dbReference type="PIRNR" id="PIRNR000232"/>
    </source>
</evidence>
<protein>
    <recommendedName>
        <fullName evidence="8">Putative NAD(P)H nitroreductase</fullName>
        <ecNumber evidence="8">1.-.-.-</ecNumber>
    </recommendedName>
</protein>
<accession>A0ABS2T1A2</accession>
<sequence>MEKEVQAIDSLIKGRRSIKKFKTDVVSVDEMIEILEVAKWAPNHKMTEPWRFLLYSEEGKNEFVDAYLETQTSSDGTVPEKAIKKANYFKQIPLHLVVVMPEDPRQKTWDEDYGAVSAMIQNIQLAAWARGIGMIWRTNDWIYNPIFREALGVKPGEKIVATLMIGYADFIPEAKTRTSIREKLTVVTK</sequence>
<reference evidence="10" key="1">
    <citation type="submission" date="2021-01" db="EMBL/GenBank/DDBJ databases">
        <title>Genomic Encyclopedia of Type Strains, Phase IV (KMG-IV): sequencing the most valuable type-strain genomes for metagenomic binning, comparative biology and taxonomic classification.</title>
        <authorList>
            <person name="Goeker M."/>
        </authorList>
    </citation>
    <scope>NUCLEOTIDE SEQUENCE</scope>
    <source>
        <strain evidence="10">DSM 21943</strain>
    </source>
</reference>
<dbReference type="Proteomes" id="UP001179280">
    <property type="component" value="Unassembled WGS sequence"/>
</dbReference>
<dbReference type="RefSeq" id="WP_204469255.1">
    <property type="nucleotide sequence ID" value="NZ_JAFBCV010000025.1"/>
</dbReference>
<keyword evidence="5 8" id="KW-0521">NADP</keyword>
<evidence type="ECO:0000313" key="10">
    <source>
        <dbReference type="EMBL" id="MBM7841231.1"/>
    </source>
</evidence>
<dbReference type="PANTHER" id="PTHR43821:SF1">
    <property type="entry name" value="NAD(P)H NITROREDUCTASE YDJA-RELATED"/>
    <property type="match status" value="1"/>
</dbReference>
<dbReference type="InterPro" id="IPR000415">
    <property type="entry name" value="Nitroreductase-like"/>
</dbReference>
<keyword evidence="6 8" id="KW-0560">Oxidoreductase</keyword>
<keyword evidence="3 8" id="KW-0285">Flavoprotein</keyword>
<gene>
    <name evidence="10" type="ORF">JOC54_004532</name>
</gene>
<keyword evidence="11" id="KW-1185">Reference proteome</keyword>
<proteinExistence type="inferred from homology"/>
<evidence type="ECO:0000313" key="11">
    <source>
        <dbReference type="Proteomes" id="UP001179280"/>
    </source>
</evidence>
<dbReference type="EC" id="1.-.-.-" evidence="8"/>
<evidence type="ECO:0000256" key="4">
    <source>
        <dbReference type="ARBA" id="ARBA00022643"/>
    </source>
</evidence>
<evidence type="ECO:0000256" key="7">
    <source>
        <dbReference type="ARBA" id="ARBA00023027"/>
    </source>
</evidence>
<dbReference type="SUPFAM" id="SSF55469">
    <property type="entry name" value="FMN-dependent nitroreductase-like"/>
    <property type="match status" value="1"/>
</dbReference>
<organism evidence="10 11">
    <name type="scientific">Shouchella xiaoxiensis</name>
    <dbReference type="NCBI Taxonomy" id="766895"/>
    <lineage>
        <taxon>Bacteria</taxon>
        <taxon>Bacillati</taxon>
        <taxon>Bacillota</taxon>
        <taxon>Bacilli</taxon>
        <taxon>Bacillales</taxon>
        <taxon>Bacillaceae</taxon>
        <taxon>Shouchella</taxon>
    </lineage>
</organism>
<comment type="caution">
    <text evidence="10">The sequence shown here is derived from an EMBL/GenBank/DDBJ whole genome shotgun (WGS) entry which is preliminary data.</text>
</comment>
<evidence type="ECO:0000256" key="6">
    <source>
        <dbReference type="ARBA" id="ARBA00023002"/>
    </source>
</evidence>
<dbReference type="Gene3D" id="3.40.109.10">
    <property type="entry name" value="NADH Oxidase"/>
    <property type="match status" value="1"/>
</dbReference>
<dbReference type="InterPro" id="IPR026021">
    <property type="entry name" value="YdjA-like"/>
</dbReference>
<feature type="domain" description="Nitroreductase" evidence="9">
    <location>
        <begin position="12"/>
        <end position="167"/>
    </location>
</feature>
<dbReference type="CDD" id="cd02135">
    <property type="entry name" value="YdjA-like"/>
    <property type="match status" value="1"/>
</dbReference>
<name>A0ABS2T1A2_9BACI</name>
<keyword evidence="7 8" id="KW-0520">NAD</keyword>
<evidence type="ECO:0000256" key="2">
    <source>
        <dbReference type="ARBA" id="ARBA00007118"/>
    </source>
</evidence>
<evidence type="ECO:0000256" key="1">
    <source>
        <dbReference type="ARBA" id="ARBA00001917"/>
    </source>
</evidence>
<dbReference type="PIRSF" id="PIRSF000232">
    <property type="entry name" value="YdjA"/>
    <property type="match status" value="1"/>
</dbReference>
<dbReference type="InterPro" id="IPR029479">
    <property type="entry name" value="Nitroreductase"/>
</dbReference>